<keyword evidence="1" id="KW-0472">Membrane</keyword>
<dbReference type="EMBL" id="FQUG01000007">
    <property type="protein sequence ID" value="SHF10296.1"/>
    <property type="molecule type" value="Genomic_DNA"/>
</dbReference>
<dbReference type="Proteomes" id="UP000184404">
    <property type="component" value="Unassembled WGS sequence"/>
</dbReference>
<reference evidence="2 3" key="1">
    <citation type="submission" date="2016-11" db="EMBL/GenBank/DDBJ databases">
        <authorList>
            <person name="Jaros S."/>
            <person name="Januszkiewicz K."/>
            <person name="Wedrychowicz H."/>
        </authorList>
    </citation>
    <scope>NUCLEOTIDE SEQUENCE [LARGE SCALE GENOMIC DNA]</scope>
    <source>
        <strain evidence="2 3">DSM 10502</strain>
    </source>
</reference>
<organism evidence="2 3">
    <name type="scientific">Schwartzia succinivorans DSM 10502</name>
    <dbReference type="NCBI Taxonomy" id="1123243"/>
    <lineage>
        <taxon>Bacteria</taxon>
        <taxon>Bacillati</taxon>
        <taxon>Bacillota</taxon>
        <taxon>Negativicutes</taxon>
        <taxon>Selenomonadales</taxon>
        <taxon>Selenomonadaceae</taxon>
        <taxon>Schwartzia</taxon>
    </lineage>
</organism>
<feature type="transmembrane region" description="Helical" evidence="1">
    <location>
        <begin position="12"/>
        <end position="29"/>
    </location>
</feature>
<sequence length="55" mass="6032">MNDDKNSGKWGCGCACLCLFFIFVVPFLYTIFPMGAVHGMAILGLYGICNFFGLD</sequence>
<gene>
    <name evidence="2" type="ORF">SAMN02745190_01838</name>
</gene>
<evidence type="ECO:0000256" key="1">
    <source>
        <dbReference type="SAM" id="Phobius"/>
    </source>
</evidence>
<dbReference type="AlphaFoldDB" id="A0A1M4YY79"/>
<dbReference type="RefSeq" id="WP_159430503.1">
    <property type="nucleotide sequence ID" value="NZ_FQUG01000007.1"/>
</dbReference>
<protein>
    <submittedName>
        <fullName evidence="2">Uncharacterized protein</fullName>
    </submittedName>
</protein>
<keyword evidence="3" id="KW-1185">Reference proteome</keyword>
<dbReference type="STRING" id="1123243.SAMN02745190_01838"/>
<accession>A0A1M4YY79</accession>
<evidence type="ECO:0000313" key="3">
    <source>
        <dbReference type="Proteomes" id="UP000184404"/>
    </source>
</evidence>
<keyword evidence="1" id="KW-1133">Transmembrane helix</keyword>
<feature type="transmembrane region" description="Helical" evidence="1">
    <location>
        <begin position="35"/>
        <end position="54"/>
    </location>
</feature>
<proteinExistence type="predicted"/>
<name>A0A1M4YY79_9FIRM</name>
<evidence type="ECO:0000313" key="2">
    <source>
        <dbReference type="EMBL" id="SHF10296.1"/>
    </source>
</evidence>
<keyword evidence="1" id="KW-0812">Transmembrane</keyword>